<reference evidence="1 2" key="1">
    <citation type="submission" date="2019-02" db="EMBL/GenBank/DDBJ databases">
        <title>Draft Genome Sequence of Streptomyces sp. AM-2504, identified by 16S rRNA comparative analysis as a Streptomyces Kasugaensis strain.</title>
        <authorList>
            <person name="Napolioni V."/>
            <person name="Giuliodori A.M."/>
            <person name="Spurio R."/>
            <person name="Fabbretti A."/>
        </authorList>
    </citation>
    <scope>NUCLEOTIDE SEQUENCE [LARGE SCALE GENOMIC DNA]</scope>
    <source>
        <strain evidence="1 2">AM-2504</strain>
    </source>
</reference>
<proteinExistence type="predicted"/>
<evidence type="ECO:0000313" key="2">
    <source>
        <dbReference type="Proteomes" id="UP000292452"/>
    </source>
</evidence>
<gene>
    <name evidence="1" type="ORF">EYS09_13605</name>
</gene>
<dbReference type="RefSeq" id="WP_052860392.1">
    <property type="nucleotide sequence ID" value="NZ_NDXL01000003.1"/>
</dbReference>
<keyword evidence="2" id="KW-1185">Reference proteome</keyword>
<sequence>MSDDDDARPYTKDEVLHGVALLQAHLAGDQDAVAALHGDDDADSAVEAARAMYAMGHIIVYGLIVPEMWVIKKGFSYGETRHVPELQLAILVVERLADRVEMARDVPAVCALSAGDVMGLIVQCTGTTREEVPAFLNTVRERTLQSMTA</sequence>
<comment type="caution">
    <text evidence="1">The sequence shown here is derived from an EMBL/GenBank/DDBJ whole genome shotgun (WGS) entry which is preliminary data.</text>
</comment>
<dbReference type="Pfam" id="PF19734">
    <property type="entry name" value="DUF6224"/>
    <property type="match status" value="1"/>
</dbReference>
<organism evidence="1 2">
    <name type="scientific">Streptomyces kasugaensis</name>
    <dbReference type="NCBI Taxonomy" id="1946"/>
    <lineage>
        <taxon>Bacteria</taxon>
        <taxon>Bacillati</taxon>
        <taxon>Actinomycetota</taxon>
        <taxon>Actinomycetes</taxon>
        <taxon>Kitasatosporales</taxon>
        <taxon>Streptomycetaceae</taxon>
        <taxon>Streptomyces</taxon>
    </lineage>
</organism>
<evidence type="ECO:0000313" key="1">
    <source>
        <dbReference type="EMBL" id="TBO59154.1"/>
    </source>
</evidence>
<dbReference type="Proteomes" id="UP000292452">
    <property type="component" value="Unassembled WGS sequence"/>
</dbReference>
<dbReference type="GeneID" id="97377543"/>
<dbReference type="OrthoDB" id="4164052at2"/>
<name>A0A4Q9HVE6_STRKA</name>
<dbReference type="EMBL" id="SIXH01000095">
    <property type="protein sequence ID" value="TBO59154.1"/>
    <property type="molecule type" value="Genomic_DNA"/>
</dbReference>
<dbReference type="AlphaFoldDB" id="A0A4Q9HVE6"/>
<accession>A0A4Q9HVE6</accession>
<dbReference type="InterPro" id="IPR045771">
    <property type="entry name" value="DUF6224"/>
</dbReference>
<protein>
    <submittedName>
        <fullName evidence="1">Uncharacterized protein</fullName>
    </submittedName>
</protein>